<gene>
    <name evidence="3" type="ORF">MEDL_64758</name>
</gene>
<feature type="region of interest" description="Disordered" evidence="1">
    <location>
        <begin position="645"/>
        <end position="671"/>
    </location>
</feature>
<dbReference type="EC" id="2.7.1.138" evidence="3"/>
<reference evidence="3" key="1">
    <citation type="submission" date="2021-03" db="EMBL/GenBank/DDBJ databases">
        <authorList>
            <person name="Bekaert M."/>
        </authorList>
    </citation>
    <scope>NUCLEOTIDE SEQUENCE</scope>
</reference>
<dbReference type="PANTHER" id="PTHR12358:SF111">
    <property type="entry name" value="CERAMIDE KINASE, ISOFORM A"/>
    <property type="match status" value="1"/>
</dbReference>
<feature type="domain" description="DAGKc" evidence="2">
    <location>
        <begin position="420"/>
        <end position="571"/>
    </location>
</feature>
<proteinExistence type="predicted"/>
<organism evidence="3 4">
    <name type="scientific">Mytilus edulis</name>
    <name type="common">Blue mussel</name>
    <dbReference type="NCBI Taxonomy" id="6550"/>
    <lineage>
        <taxon>Eukaryota</taxon>
        <taxon>Metazoa</taxon>
        <taxon>Spiralia</taxon>
        <taxon>Lophotrochozoa</taxon>
        <taxon>Mollusca</taxon>
        <taxon>Bivalvia</taxon>
        <taxon>Autobranchia</taxon>
        <taxon>Pteriomorphia</taxon>
        <taxon>Mytilida</taxon>
        <taxon>Mytiloidea</taxon>
        <taxon>Mytilidae</taxon>
        <taxon>Mytilinae</taxon>
        <taxon>Mytilus</taxon>
    </lineage>
</organism>
<dbReference type="GO" id="GO:0006672">
    <property type="term" value="P:ceramide metabolic process"/>
    <property type="evidence" value="ECO:0007669"/>
    <property type="project" value="TreeGrafter"/>
</dbReference>
<dbReference type="EMBL" id="CAJPWZ010003146">
    <property type="protein sequence ID" value="CAG2253210.1"/>
    <property type="molecule type" value="Genomic_DNA"/>
</dbReference>
<evidence type="ECO:0000256" key="1">
    <source>
        <dbReference type="SAM" id="MobiDB-lite"/>
    </source>
</evidence>
<sequence>MWCEAPKLIYQRPVIRYRKMHTPKLIYQRPVIRYRKMHTPKLIYQRPVIRYRKMWCEAPKLIYQRPVIRYRKMHTPKLIYQRPVIRYRKMHTPKLIYQRPVIRYRKMWCEAPKLIYQRPVIRYRKMWCEAPKLLYQRPVIRYRKMHTPKLIYQRPVIRYRKMHTPKLIYQRPVLRYRKMWCEAPKLIYQRPVIRYRKMWCEAPKLIYQRPVIRYRKMHTPKLIYQRPVIRYRKMHTPKLIYQRPVIRYRKMWCKAPKLIYQRPVIRYRKMWCEAPKLIYQRPVIRYRKMWCEPKLIYQRPVIRYRKMQCTPKLIYQRPVIRYRKMWCEPKLIYQRPVIRYRKMWCEPKLIYQRPVIRYRKMWLSIEIRHMLKVSKKDGNLTVYYVEKKKNKTLNMKTISLNADFEDIQNLYCDLDAKFKGRPKSLLVIINPNAGKKKGIKVYKKIADSLFQLCGVKLDIIVTNRQNEPTEILKNYDLSKIDGIVTVGGDGLYCECMNGLVKRVQQDNRVNLDNHNADIVSSALPIGIIPAGSGDVIVQYLHGTRCARTAVLHILLGNHVDSNIVSVHAGRHLLSYSALVLGFGLFGDMMHDCEKFRWMGPSRYNIIPLGSMLKRREFDVEVEYYPLTQNEKPKQARLYGRQVSLPNGSVSQSKLQRKQRTKSSSDLQKENSVNEDKTILFPDLVKEEGRIYAVDSHAIMMKEKSGRMMPHFGQNSLMVYTTHKCTLPDHVSQLTKVKNEKLDCYDYKFVSKHEVSGYRVKLLNATVNTAGNNKDLQKDYYINCDGECIRLKEPVFNVKLHKNAVKFFWRLCRLRRQPHMS</sequence>
<dbReference type="SUPFAM" id="SSF111331">
    <property type="entry name" value="NAD kinase/diacylglycerol kinase-like"/>
    <property type="match status" value="1"/>
</dbReference>
<accession>A0A8S3V4Z7</accession>
<dbReference type="Gene3D" id="3.40.50.10330">
    <property type="entry name" value="Probable inorganic polyphosphate/atp-NAD kinase, domain 1"/>
    <property type="match status" value="1"/>
</dbReference>
<dbReference type="GO" id="GO:0001729">
    <property type="term" value="F:ceramide kinase activity"/>
    <property type="evidence" value="ECO:0007669"/>
    <property type="project" value="UniProtKB-EC"/>
</dbReference>
<keyword evidence="4" id="KW-1185">Reference proteome</keyword>
<dbReference type="GO" id="GO:0016020">
    <property type="term" value="C:membrane"/>
    <property type="evidence" value="ECO:0007669"/>
    <property type="project" value="GOC"/>
</dbReference>
<dbReference type="OrthoDB" id="530923at2759"/>
<name>A0A8S3V4Z7_MYTED</name>
<dbReference type="InterPro" id="IPR050187">
    <property type="entry name" value="Lipid_Phosphate_FormReg"/>
</dbReference>
<dbReference type="InterPro" id="IPR017438">
    <property type="entry name" value="ATP-NAD_kinase_N"/>
</dbReference>
<comment type="caution">
    <text evidence="3">The sequence shown here is derived from an EMBL/GenBank/DDBJ whole genome shotgun (WGS) entry which is preliminary data.</text>
</comment>
<dbReference type="Proteomes" id="UP000683360">
    <property type="component" value="Unassembled WGS sequence"/>
</dbReference>
<dbReference type="AlphaFoldDB" id="A0A8S3V4Z7"/>
<keyword evidence="3" id="KW-0808">Transferase</keyword>
<dbReference type="PANTHER" id="PTHR12358">
    <property type="entry name" value="SPHINGOSINE KINASE"/>
    <property type="match status" value="1"/>
</dbReference>
<dbReference type="Pfam" id="PF00781">
    <property type="entry name" value="DAGK_cat"/>
    <property type="match status" value="1"/>
</dbReference>
<dbReference type="PROSITE" id="PS50146">
    <property type="entry name" value="DAGK"/>
    <property type="match status" value="1"/>
</dbReference>
<dbReference type="SMART" id="SM00046">
    <property type="entry name" value="DAGKc"/>
    <property type="match status" value="1"/>
</dbReference>
<evidence type="ECO:0000313" key="3">
    <source>
        <dbReference type="EMBL" id="CAG2253210.1"/>
    </source>
</evidence>
<dbReference type="InterPro" id="IPR001206">
    <property type="entry name" value="Diacylglycerol_kinase_cat_dom"/>
</dbReference>
<dbReference type="Gene3D" id="2.60.200.40">
    <property type="match status" value="1"/>
</dbReference>
<evidence type="ECO:0000259" key="2">
    <source>
        <dbReference type="PROSITE" id="PS50146"/>
    </source>
</evidence>
<dbReference type="InterPro" id="IPR016064">
    <property type="entry name" value="NAD/diacylglycerol_kinase_sf"/>
</dbReference>
<evidence type="ECO:0000313" key="4">
    <source>
        <dbReference type="Proteomes" id="UP000683360"/>
    </source>
</evidence>
<protein>
    <submittedName>
        <fullName evidence="3">CERK</fullName>
        <ecNumber evidence="3">2.7.1.138</ecNumber>
    </submittedName>
</protein>